<dbReference type="GO" id="GO:0006094">
    <property type="term" value="P:gluconeogenesis"/>
    <property type="evidence" value="ECO:0007669"/>
    <property type="project" value="UniProtKB-UniRule"/>
</dbReference>
<dbReference type="EC" id="5.3.1.1" evidence="7 8"/>
<dbReference type="UniPathway" id="UPA00109">
    <property type="reaction ID" value="UER00189"/>
</dbReference>
<comment type="function">
    <text evidence="7">Involved in the gluconeogenesis. Catalyzes stereospecifically the conversion of dihydroxyacetone phosphate (DHAP) to D-glyceraldehyde-3-phosphate (G3P).</text>
</comment>
<dbReference type="InterPro" id="IPR020861">
    <property type="entry name" value="Triosephosphate_isomerase_AS"/>
</dbReference>
<organism evidence="9 10">
    <name type="scientific">Candidatus Kaiserbacteria bacterium RIFOXYD1_FULL_42_15</name>
    <dbReference type="NCBI Taxonomy" id="1798532"/>
    <lineage>
        <taxon>Bacteria</taxon>
        <taxon>Candidatus Kaiseribacteriota</taxon>
    </lineage>
</organism>
<comment type="pathway">
    <text evidence="7 8">Carbohydrate biosynthesis; gluconeogenesis.</text>
</comment>
<dbReference type="FunFam" id="3.20.20.70:FF:000016">
    <property type="entry name" value="Triosephosphate isomerase"/>
    <property type="match status" value="1"/>
</dbReference>
<feature type="active site" description="Proton acceptor" evidence="7">
    <location>
        <position position="165"/>
    </location>
</feature>
<dbReference type="PROSITE" id="PS51440">
    <property type="entry name" value="TIM_2"/>
    <property type="match status" value="1"/>
</dbReference>
<evidence type="ECO:0000256" key="5">
    <source>
        <dbReference type="ARBA" id="ARBA00023152"/>
    </source>
</evidence>
<comment type="catalytic activity">
    <reaction evidence="7 8">
        <text>D-glyceraldehyde 3-phosphate = dihydroxyacetone phosphate</text>
        <dbReference type="Rhea" id="RHEA:18585"/>
        <dbReference type="ChEBI" id="CHEBI:57642"/>
        <dbReference type="ChEBI" id="CHEBI:59776"/>
        <dbReference type="EC" id="5.3.1.1"/>
    </reaction>
</comment>
<dbReference type="Pfam" id="PF00121">
    <property type="entry name" value="TIM"/>
    <property type="match status" value="1"/>
</dbReference>
<dbReference type="HAMAP" id="MF_00147_B">
    <property type="entry name" value="TIM_B"/>
    <property type="match status" value="1"/>
</dbReference>
<accession>A0A1F6FS90</accession>
<keyword evidence="5 7" id="KW-0324">Glycolysis</keyword>
<comment type="similarity">
    <text evidence="2 7 8">Belongs to the triosephosphate isomerase family.</text>
</comment>
<dbReference type="GO" id="GO:0004807">
    <property type="term" value="F:triose-phosphate isomerase activity"/>
    <property type="evidence" value="ECO:0007669"/>
    <property type="project" value="UniProtKB-UniRule"/>
</dbReference>
<feature type="binding site" evidence="7">
    <location>
        <position position="211"/>
    </location>
    <ligand>
        <name>substrate</name>
    </ligand>
</feature>
<dbReference type="InterPro" id="IPR013785">
    <property type="entry name" value="Aldolase_TIM"/>
</dbReference>
<dbReference type="GO" id="GO:0019563">
    <property type="term" value="P:glycerol catabolic process"/>
    <property type="evidence" value="ECO:0007669"/>
    <property type="project" value="TreeGrafter"/>
</dbReference>
<proteinExistence type="inferred from homology"/>
<dbReference type="UniPathway" id="UPA00138"/>
<evidence type="ECO:0000256" key="1">
    <source>
        <dbReference type="ARBA" id="ARBA00004680"/>
    </source>
</evidence>
<evidence type="ECO:0000256" key="6">
    <source>
        <dbReference type="ARBA" id="ARBA00023235"/>
    </source>
</evidence>
<dbReference type="GO" id="GO:0046166">
    <property type="term" value="P:glyceraldehyde-3-phosphate biosynthetic process"/>
    <property type="evidence" value="ECO:0007669"/>
    <property type="project" value="TreeGrafter"/>
</dbReference>
<comment type="subunit">
    <text evidence="7 8">Homodimer.</text>
</comment>
<evidence type="ECO:0000256" key="3">
    <source>
        <dbReference type="ARBA" id="ARBA00022432"/>
    </source>
</evidence>
<dbReference type="GO" id="GO:0006096">
    <property type="term" value="P:glycolytic process"/>
    <property type="evidence" value="ECO:0007669"/>
    <property type="project" value="UniProtKB-UniRule"/>
</dbReference>
<dbReference type="GO" id="GO:0005829">
    <property type="term" value="C:cytosol"/>
    <property type="evidence" value="ECO:0007669"/>
    <property type="project" value="TreeGrafter"/>
</dbReference>
<dbReference type="Gene3D" id="3.20.20.70">
    <property type="entry name" value="Aldolase class I"/>
    <property type="match status" value="1"/>
</dbReference>
<feature type="binding site" evidence="7">
    <location>
        <begin position="9"/>
        <end position="11"/>
    </location>
    <ligand>
        <name>substrate</name>
    </ligand>
</feature>
<protein>
    <recommendedName>
        <fullName evidence="7 8">Triosephosphate isomerase</fullName>
        <shortName evidence="7">TIM</shortName>
        <shortName evidence="7">TPI</shortName>
        <ecNumber evidence="7 8">5.3.1.1</ecNumber>
    </recommendedName>
    <alternativeName>
        <fullName evidence="7">Triose-phosphate isomerase</fullName>
    </alternativeName>
</protein>
<comment type="subcellular location">
    <subcellularLocation>
        <location evidence="7 8">Cytoplasm</location>
    </subcellularLocation>
</comment>
<dbReference type="InterPro" id="IPR035990">
    <property type="entry name" value="TIM_sf"/>
</dbReference>
<dbReference type="CDD" id="cd00311">
    <property type="entry name" value="TIM"/>
    <property type="match status" value="1"/>
</dbReference>
<evidence type="ECO:0000313" key="9">
    <source>
        <dbReference type="EMBL" id="OGG88710.1"/>
    </source>
</evidence>
<dbReference type="InterPro" id="IPR022896">
    <property type="entry name" value="TrioseP_Isoase_bac/euk"/>
</dbReference>
<dbReference type="InterPro" id="IPR000652">
    <property type="entry name" value="Triosephosphate_isomerase"/>
</dbReference>
<keyword evidence="6 7" id="KW-0413">Isomerase</keyword>
<name>A0A1F6FS90_9BACT</name>
<dbReference type="AlphaFoldDB" id="A0A1F6FS90"/>
<evidence type="ECO:0000313" key="10">
    <source>
        <dbReference type="Proteomes" id="UP000179230"/>
    </source>
</evidence>
<keyword evidence="4 7" id="KW-0963">Cytoplasm</keyword>
<reference evidence="9 10" key="1">
    <citation type="journal article" date="2016" name="Nat. Commun.">
        <title>Thousands of microbial genomes shed light on interconnected biogeochemical processes in an aquifer system.</title>
        <authorList>
            <person name="Anantharaman K."/>
            <person name="Brown C.T."/>
            <person name="Hug L.A."/>
            <person name="Sharon I."/>
            <person name="Castelle C.J."/>
            <person name="Probst A.J."/>
            <person name="Thomas B.C."/>
            <person name="Singh A."/>
            <person name="Wilkins M.J."/>
            <person name="Karaoz U."/>
            <person name="Brodie E.L."/>
            <person name="Williams K.H."/>
            <person name="Hubbard S.S."/>
            <person name="Banfield J.F."/>
        </authorList>
    </citation>
    <scope>NUCLEOTIDE SEQUENCE [LARGE SCALE GENOMIC DNA]</scope>
</reference>
<dbReference type="EMBL" id="MFMT01000015">
    <property type="protein sequence ID" value="OGG88710.1"/>
    <property type="molecule type" value="Genomic_DNA"/>
</dbReference>
<evidence type="ECO:0000256" key="2">
    <source>
        <dbReference type="ARBA" id="ARBA00007422"/>
    </source>
</evidence>
<comment type="caution">
    <text evidence="9">The sequence shown here is derived from an EMBL/GenBank/DDBJ whole genome shotgun (WGS) entry which is preliminary data.</text>
</comment>
<dbReference type="NCBIfam" id="TIGR00419">
    <property type="entry name" value="tim"/>
    <property type="match status" value="1"/>
</dbReference>
<evidence type="ECO:0000256" key="8">
    <source>
        <dbReference type="RuleBase" id="RU363013"/>
    </source>
</evidence>
<dbReference type="PANTHER" id="PTHR21139">
    <property type="entry name" value="TRIOSEPHOSPHATE ISOMERASE"/>
    <property type="match status" value="1"/>
</dbReference>
<feature type="active site" description="Electrophile" evidence="7">
    <location>
        <position position="95"/>
    </location>
</feature>
<evidence type="ECO:0000256" key="4">
    <source>
        <dbReference type="ARBA" id="ARBA00022490"/>
    </source>
</evidence>
<feature type="binding site" evidence="7">
    <location>
        <position position="171"/>
    </location>
    <ligand>
        <name>substrate</name>
    </ligand>
</feature>
<keyword evidence="3 7" id="KW-0312">Gluconeogenesis</keyword>
<dbReference type="SUPFAM" id="SSF51351">
    <property type="entry name" value="Triosephosphate isomerase (TIM)"/>
    <property type="match status" value="1"/>
</dbReference>
<feature type="binding site" evidence="7">
    <location>
        <begin position="232"/>
        <end position="233"/>
    </location>
    <ligand>
        <name>substrate</name>
    </ligand>
</feature>
<gene>
    <name evidence="7" type="primary">tpiA</name>
    <name evidence="9" type="ORF">A2592_02855</name>
</gene>
<dbReference type="PANTHER" id="PTHR21139:SF42">
    <property type="entry name" value="TRIOSEPHOSPHATE ISOMERASE"/>
    <property type="match status" value="1"/>
</dbReference>
<sequence length="250" mass="26699">MPQPLVIANWKMNPQTLTEAKQIFVGIKNAAKKHPSVSVVLAPPAIYLTELMKSAGGAVSLAAQNTHSEPLGSFTGEISPTMISALGAKYIIVGHSERRMIGESNGDVAKKIMATLKARLTPIVCIGESARDSQGNFFTFIETQVETAFEIVPRTRFKDIVIAYEPIWAIGTGATATVEDVKEMQLFILKILTKHFGRTAAEQVTIIYGGSVKPDNAAKLYEAGGMSGFLVGGASLKVTDFATIIVATAN</sequence>
<dbReference type="Proteomes" id="UP000179230">
    <property type="component" value="Unassembled WGS sequence"/>
</dbReference>
<evidence type="ECO:0000256" key="7">
    <source>
        <dbReference type="HAMAP-Rule" id="MF_00147"/>
    </source>
</evidence>
<dbReference type="PROSITE" id="PS00171">
    <property type="entry name" value="TIM_1"/>
    <property type="match status" value="1"/>
</dbReference>
<comment type="pathway">
    <text evidence="1 7 8">Carbohydrate degradation; glycolysis; D-glyceraldehyde 3-phosphate from glycerone phosphate: step 1/1.</text>
</comment>